<keyword evidence="3" id="KW-0804">Transcription</keyword>
<dbReference type="InterPro" id="IPR032687">
    <property type="entry name" value="AraC-type_N"/>
</dbReference>
<dbReference type="SMART" id="SM00342">
    <property type="entry name" value="HTH_ARAC"/>
    <property type="match status" value="1"/>
</dbReference>
<dbReference type="EMBL" id="CP134146">
    <property type="protein sequence ID" value="WNC67313.1"/>
    <property type="molecule type" value="Genomic_DNA"/>
</dbReference>
<dbReference type="Pfam" id="PF12833">
    <property type="entry name" value="HTH_18"/>
    <property type="match status" value="1"/>
</dbReference>
<evidence type="ECO:0000259" key="5">
    <source>
        <dbReference type="PROSITE" id="PS01124"/>
    </source>
</evidence>
<protein>
    <submittedName>
        <fullName evidence="6">AraC family transcriptional regulator ligand-binding domain-containing protein</fullName>
    </submittedName>
</protein>
<feature type="coiled-coil region" evidence="4">
    <location>
        <begin position="24"/>
        <end position="51"/>
    </location>
</feature>
<evidence type="ECO:0000256" key="2">
    <source>
        <dbReference type="ARBA" id="ARBA00023125"/>
    </source>
</evidence>
<dbReference type="PANTHER" id="PTHR47894">
    <property type="entry name" value="HTH-TYPE TRANSCRIPTIONAL REGULATOR GADX"/>
    <property type="match status" value="1"/>
</dbReference>
<dbReference type="Pfam" id="PF12625">
    <property type="entry name" value="Arabinose_bd"/>
    <property type="match status" value="1"/>
</dbReference>
<feature type="domain" description="HTH araC/xylS-type" evidence="5">
    <location>
        <begin position="238"/>
        <end position="335"/>
    </location>
</feature>
<reference evidence="7" key="1">
    <citation type="submission" date="2023-09" db="EMBL/GenBank/DDBJ databases">
        <authorList>
            <person name="Li S."/>
            <person name="Li X."/>
            <person name="Zhang C."/>
            <person name="Zhao Z."/>
        </authorList>
    </citation>
    <scope>NUCLEOTIDE SEQUENCE [LARGE SCALE GENOMIC DNA]</scope>
    <source>
        <strain evidence="7">SQ345</strain>
    </source>
</reference>
<evidence type="ECO:0000256" key="4">
    <source>
        <dbReference type="SAM" id="Coils"/>
    </source>
</evidence>
<evidence type="ECO:0000256" key="3">
    <source>
        <dbReference type="ARBA" id="ARBA00023163"/>
    </source>
</evidence>
<dbReference type="PANTHER" id="PTHR47894:SF4">
    <property type="entry name" value="HTH-TYPE TRANSCRIPTIONAL REGULATOR GADX"/>
    <property type="match status" value="1"/>
</dbReference>
<accession>A0ABY9TEV1</accession>
<evidence type="ECO:0000256" key="1">
    <source>
        <dbReference type="ARBA" id="ARBA00023015"/>
    </source>
</evidence>
<name>A0ABY9TEV1_9GAMM</name>
<dbReference type="SUPFAM" id="SSF46689">
    <property type="entry name" value="Homeodomain-like"/>
    <property type="match status" value="1"/>
</dbReference>
<keyword evidence="1" id="KW-0805">Transcription regulation</keyword>
<gene>
    <name evidence="6" type="ORF">RI845_12385</name>
</gene>
<proteinExistence type="predicted"/>
<dbReference type="Proteomes" id="UP001248581">
    <property type="component" value="Chromosome"/>
</dbReference>
<dbReference type="PROSITE" id="PS01124">
    <property type="entry name" value="HTH_ARAC_FAMILY_2"/>
    <property type="match status" value="1"/>
</dbReference>
<dbReference type="InterPro" id="IPR009057">
    <property type="entry name" value="Homeodomain-like_sf"/>
</dbReference>
<keyword evidence="2" id="KW-0238">DNA-binding</keyword>
<sequence>MLNKNFTTYHGNIISLFEILKSYNVDVEELANELNIDISKLRSKNIRMQAEQFDQLISLALEKTDDAMFPINFANYVHPTTYHALGMSLLSSSTLRSFWLRLTRFFSLMTTIKTVELHLDAKPSFIKFKPLVVHPSTTLHFHSAVTVAVLIKMIRQMYQPNYSPVKISLVGSVAPETLALYENHFGCEVTADAQSTMIFVDNEELDFNLPAANTDLTRQLDLLVVKYLETIEKNSLATKVEELLIALLPSGEFDREKIAQELHMSPRTFHDKLKKEQTSYQQILDETRQQLADKYLKEMDIPFSELTYLLGFADSSSFSRAFKRWHGVPPSQYEV</sequence>
<dbReference type="Gene3D" id="1.10.10.60">
    <property type="entry name" value="Homeodomain-like"/>
    <property type="match status" value="1"/>
</dbReference>
<organism evidence="6 7">
    <name type="scientific">Thalassotalea nanhaiensis</name>
    <dbReference type="NCBI Taxonomy" id="3065648"/>
    <lineage>
        <taxon>Bacteria</taxon>
        <taxon>Pseudomonadati</taxon>
        <taxon>Pseudomonadota</taxon>
        <taxon>Gammaproteobacteria</taxon>
        <taxon>Alteromonadales</taxon>
        <taxon>Colwelliaceae</taxon>
        <taxon>Thalassotalea</taxon>
    </lineage>
</organism>
<dbReference type="RefSeq" id="WP_348386477.1">
    <property type="nucleotide sequence ID" value="NZ_CP134146.1"/>
</dbReference>
<evidence type="ECO:0000313" key="6">
    <source>
        <dbReference type="EMBL" id="WNC67313.1"/>
    </source>
</evidence>
<evidence type="ECO:0000313" key="7">
    <source>
        <dbReference type="Proteomes" id="UP001248581"/>
    </source>
</evidence>
<keyword evidence="4" id="KW-0175">Coiled coil</keyword>
<keyword evidence="7" id="KW-1185">Reference proteome</keyword>
<dbReference type="InterPro" id="IPR018060">
    <property type="entry name" value="HTH_AraC"/>
</dbReference>